<dbReference type="InterPro" id="IPR052340">
    <property type="entry name" value="RNase_Y/CdgJ"/>
</dbReference>
<comment type="caution">
    <text evidence="2">The sequence shown here is derived from an EMBL/GenBank/DDBJ whole genome shotgun (WGS) entry which is preliminary data.</text>
</comment>
<evidence type="ECO:0000313" key="2">
    <source>
        <dbReference type="EMBL" id="NOJ24227.1"/>
    </source>
</evidence>
<dbReference type="PANTHER" id="PTHR33525:SF4">
    <property type="entry name" value="CYCLIC DI-GMP PHOSPHODIESTERASE CDGJ"/>
    <property type="match status" value="1"/>
</dbReference>
<dbReference type="Pfam" id="PF00563">
    <property type="entry name" value="EAL"/>
    <property type="match status" value="1"/>
</dbReference>
<dbReference type="SUPFAM" id="SSF141868">
    <property type="entry name" value="EAL domain-like"/>
    <property type="match status" value="1"/>
</dbReference>
<reference evidence="2 3" key="1">
    <citation type="submission" date="2019-09" db="EMBL/GenBank/DDBJ databases">
        <title>Draft genome sequencing and comparative genomics of hatchery-associated Vibrios.</title>
        <authorList>
            <person name="Kehlet-Delgado H."/>
            <person name="Mueller R.S."/>
        </authorList>
    </citation>
    <scope>NUCLEOTIDE SEQUENCE [LARGE SCALE GENOMIC DNA]</scope>
    <source>
        <strain evidence="2 3">09-121-3</strain>
    </source>
</reference>
<evidence type="ECO:0000259" key="1">
    <source>
        <dbReference type="PROSITE" id="PS51833"/>
    </source>
</evidence>
<accession>A0AAP6ZSJ5</accession>
<dbReference type="Gene3D" id="3.20.20.450">
    <property type="entry name" value="EAL domain"/>
    <property type="match status" value="1"/>
</dbReference>
<dbReference type="Pfam" id="PF08668">
    <property type="entry name" value="HDOD"/>
    <property type="match status" value="1"/>
</dbReference>
<evidence type="ECO:0000313" key="3">
    <source>
        <dbReference type="Proteomes" id="UP000576645"/>
    </source>
</evidence>
<proteinExistence type="predicted"/>
<dbReference type="SUPFAM" id="SSF109604">
    <property type="entry name" value="HD-domain/PDEase-like"/>
    <property type="match status" value="1"/>
</dbReference>
<dbReference type="RefSeq" id="WP_021457914.1">
    <property type="nucleotide sequence ID" value="NZ_JABSMZ010000031.1"/>
</dbReference>
<organism evidence="2 3">
    <name type="scientific">Vibrio coralliilyticus</name>
    <dbReference type="NCBI Taxonomy" id="190893"/>
    <lineage>
        <taxon>Bacteria</taxon>
        <taxon>Pseudomonadati</taxon>
        <taxon>Pseudomonadota</taxon>
        <taxon>Gammaproteobacteria</taxon>
        <taxon>Vibrionales</taxon>
        <taxon>Vibrionaceae</taxon>
        <taxon>Vibrio</taxon>
    </lineage>
</organism>
<feature type="domain" description="HDOD" evidence="1">
    <location>
        <begin position="215"/>
        <end position="401"/>
    </location>
</feature>
<dbReference type="InterPro" id="IPR013976">
    <property type="entry name" value="HDOD"/>
</dbReference>
<sequence>MQPFPALPSNGDSQHLAACSMVARQPILDSQCGLVAYELLYRGGDADHFPDGVRSEQATLQLLAEQFLTYQCRILDGHKGYVNFDQQSLLRGVPLDFPCEDIVIEVLETCEPTDALFTALSELVRQGYVLALDDFEPSPDWARFYPLVSVIKLDVQTLPFRHCTQIIQRLKGTGIVFLAEKVETYQEFHQAIKCGFSLFQGYFFQKPEVIRRKKIASSTLDLFKLSSLVSKRNIDHSAVNVVISRNPVFSVQLLKFVNAGVQLRTPIKDIEQSLHYLGDDRIRKFVSYTAISALAPGKPDVLLYHSLQRAKCLEALAGVTEGSCDPASAYLCGLMSLVDGMLDMPLEAILAQLAIAPNIVEALTERRGRLGDFLRVVEALERSDWPKLATQAQLLSMDEEQILSCHYLASEWASEVQQRA</sequence>
<dbReference type="Proteomes" id="UP000576645">
    <property type="component" value="Unassembled WGS sequence"/>
</dbReference>
<name>A0AAP6ZSJ5_9VIBR</name>
<gene>
    <name evidence="2" type="ORF">F0238_15945</name>
</gene>
<dbReference type="PIRSF" id="PIRSF003180">
    <property type="entry name" value="DiGMPpdiest_YuxH"/>
    <property type="match status" value="1"/>
</dbReference>
<dbReference type="SMART" id="SM00052">
    <property type="entry name" value="EAL"/>
    <property type="match status" value="1"/>
</dbReference>
<dbReference type="InterPro" id="IPR035919">
    <property type="entry name" value="EAL_sf"/>
</dbReference>
<dbReference type="InterPro" id="IPR001633">
    <property type="entry name" value="EAL_dom"/>
</dbReference>
<dbReference type="InterPro" id="IPR014408">
    <property type="entry name" value="dGMP_Pdiesterase_EAL/HD-GYP"/>
</dbReference>
<dbReference type="PROSITE" id="PS51833">
    <property type="entry name" value="HDOD"/>
    <property type="match status" value="1"/>
</dbReference>
<dbReference type="EMBL" id="VTXP01000008">
    <property type="protein sequence ID" value="NOJ24227.1"/>
    <property type="molecule type" value="Genomic_DNA"/>
</dbReference>
<dbReference type="Gene3D" id="1.10.3210.10">
    <property type="entry name" value="Hypothetical protein af1432"/>
    <property type="match status" value="1"/>
</dbReference>
<protein>
    <submittedName>
        <fullName evidence="2">HDOD domain-containing protein</fullName>
    </submittedName>
</protein>
<dbReference type="PANTHER" id="PTHR33525">
    <property type="match status" value="1"/>
</dbReference>
<dbReference type="AlphaFoldDB" id="A0AAP6ZSJ5"/>